<gene>
    <name evidence="3" type="ORF">TWF718_008710</name>
</gene>
<dbReference type="Gene3D" id="2.70.50.70">
    <property type="match status" value="1"/>
</dbReference>
<dbReference type="Proteomes" id="UP001313282">
    <property type="component" value="Unassembled WGS sequence"/>
</dbReference>
<keyword evidence="2" id="KW-0732">Signal</keyword>
<evidence type="ECO:0000256" key="2">
    <source>
        <dbReference type="SAM" id="SignalP"/>
    </source>
</evidence>
<proteinExistence type="predicted"/>
<keyword evidence="4" id="KW-1185">Reference proteome</keyword>
<name>A0AAN8RGE9_9PEZI</name>
<feature type="chain" id="PRO_5042818844" description="Lytic polysaccharide monooxygenase 9" evidence="2">
    <location>
        <begin position="21"/>
        <end position="438"/>
    </location>
</feature>
<dbReference type="PANTHER" id="PTHR36182">
    <property type="entry name" value="PROTEIN, PUTATIVE (AFU_ORTHOLOGUE AFUA_6G10930)-RELATED"/>
    <property type="match status" value="1"/>
</dbReference>
<accession>A0AAN8RGE9</accession>
<evidence type="ECO:0000313" key="3">
    <source>
        <dbReference type="EMBL" id="KAK6339289.1"/>
    </source>
</evidence>
<feature type="region of interest" description="Disordered" evidence="1">
    <location>
        <begin position="289"/>
        <end position="359"/>
    </location>
</feature>
<sequence>MHFTTSFIAAAAAFLPLASAHVKMVSPPVYEVNTDNAPLDPNGANFPCKFPGGIGSRQGPSGDSTYTPGVAGTFRLEGGATHGGGSCQISITYDNPPTKDSVFKVVQSYEGGCPVVATGNIGADASTKLPELPVQLPEGLKAGEAVFVWTWFNRVGNREMYMNCAPITIGGSGSSDSTFNSLPDMFVANIEGAKNNACTTSEGIDIVFPNPGSNVRVVDDNRFGAACPGGPSTPGGSGSSPVVSSEPSVTPEPVASSTFQPPSVITQPALIGGPAVSVSNIVIGTSFSDIGSPSETAAPEPVETETPSPVAPPKTTLMRISTTAAAPVEPTVAPTPTEDTSSPAPSGGSDGSKNGSGTFQIGPCDSSKVIIVCGSDPSTYTQCFDNNMAYGPFAVPPGTECDSTGMGGFKAIKPVSSRFARRYLGRNHRRSFVHSHSF</sequence>
<feature type="signal peptide" evidence="2">
    <location>
        <begin position="1"/>
        <end position="20"/>
    </location>
</feature>
<feature type="compositionally biased region" description="Low complexity" evidence="1">
    <location>
        <begin position="239"/>
        <end position="254"/>
    </location>
</feature>
<feature type="compositionally biased region" description="Low complexity" evidence="1">
    <location>
        <begin position="292"/>
        <end position="308"/>
    </location>
</feature>
<feature type="compositionally biased region" description="Low complexity" evidence="1">
    <location>
        <begin position="322"/>
        <end position="357"/>
    </location>
</feature>
<dbReference type="EMBL" id="JAVHNR010000006">
    <property type="protein sequence ID" value="KAK6339289.1"/>
    <property type="molecule type" value="Genomic_DNA"/>
</dbReference>
<dbReference type="AlphaFoldDB" id="A0AAN8RGE9"/>
<protein>
    <recommendedName>
        <fullName evidence="5">Lytic polysaccharide monooxygenase 9</fullName>
    </recommendedName>
</protein>
<comment type="caution">
    <text evidence="3">The sequence shown here is derived from an EMBL/GenBank/DDBJ whole genome shotgun (WGS) entry which is preliminary data.</text>
</comment>
<reference evidence="3 4" key="1">
    <citation type="submission" date="2019-10" db="EMBL/GenBank/DDBJ databases">
        <authorList>
            <person name="Palmer J.M."/>
        </authorList>
    </citation>
    <scope>NUCLEOTIDE SEQUENCE [LARGE SCALE GENOMIC DNA]</scope>
    <source>
        <strain evidence="3 4">TWF718</strain>
    </source>
</reference>
<evidence type="ECO:0008006" key="5">
    <source>
        <dbReference type="Google" id="ProtNLM"/>
    </source>
</evidence>
<feature type="region of interest" description="Disordered" evidence="1">
    <location>
        <begin position="219"/>
        <end position="260"/>
    </location>
</feature>
<evidence type="ECO:0000313" key="4">
    <source>
        <dbReference type="Proteomes" id="UP001313282"/>
    </source>
</evidence>
<organism evidence="3 4">
    <name type="scientific">Orbilia javanica</name>
    <dbReference type="NCBI Taxonomy" id="47235"/>
    <lineage>
        <taxon>Eukaryota</taxon>
        <taxon>Fungi</taxon>
        <taxon>Dikarya</taxon>
        <taxon>Ascomycota</taxon>
        <taxon>Pezizomycotina</taxon>
        <taxon>Orbiliomycetes</taxon>
        <taxon>Orbiliales</taxon>
        <taxon>Orbiliaceae</taxon>
        <taxon>Orbilia</taxon>
    </lineage>
</organism>
<dbReference type="PANTHER" id="PTHR36182:SF2">
    <property type="entry name" value="LYTIC POLYSACCHARIDE MONOOXYGENASE"/>
    <property type="match status" value="1"/>
</dbReference>
<evidence type="ECO:0000256" key="1">
    <source>
        <dbReference type="SAM" id="MobiDB-lite"/>
    </source>
</evidence>